<accession>A0A0P6Y2U6</accession>
<organism evidence="4 5">
    <name type="scientific">Levilinea saccharolytica</name>
    <dbReference type="NCBI Taxonomy" id="229921"/>
    <lineage>
        <taxon>Bacteria</taxon>
        <taxon>Bacillati</taxon>
        <taxon>Chloroflexota</taxon>
        <taxon>Anaerolineae</taxon>
        <taxon>Anaerolineales</taxon>
        <taxon>Anaerolineaceae</taxon>
        <taxon>Levilinea</taxon>
    </lineage>
</organism>
<keyword evidence="5" id="KW-1185">Reference proteome</keyword>
<keyword evidence="2" id="KW-0812">Transmembrane</keyword>
<dbReference type="SMART" id="SM00257">
    <property type="entry name" value="LysM"/>
    <property type="match status" value="1"/>
</dbReference>
<dbReference type="EMBL" id="LGCM01000031">
    <property type="protein sequence ID" value="KPL83462.1"/>
    <property type="molecule type" value="Genomic_DNA"/>
</dbReference>
<name>A0A0P6Y2U6_9CHLR</name>
<dbReference type="SUPFAM" id="SSF54106">
    <property type="entry name" value="LysM domain"/>
    <property type="match status" value="1"/>
</dbReference>
<sequence>MSTSPVVEMFLTPSAQPSAAPSRSVESSEFGPSPVQEGTPGSINLSLDPHITETQPMRPGAWLPEHVQPIQEIPPMVQKPPRRWLPVILVGFALLALLAAVLWWAFTALPLNWNVLGASSTGLLTPTPTTTRPALIILPSGFTPTPPAAPAATLQPTTLPSDSSSINPAAPAKICFPPSNYVPYIIQAGDTLDALSQAVGVSAAKLREHNCLSETSVLNPGDVVYLPSIPGRPTKPASNLPKDASPTPEAQKP</sequence>
<dbReference type="PROSITE" id="PS51782">
    <property type="entry name" value="LYSM"/>
    <property type="match status" value="1"/>
</dbReference>
<reference evidence="4 5" key="1">
    <citation type="submission" date="2015-07" db="EMBL/GenBank/DDBJ databases">
        <title>Genome sequence of Levilinea saccharolytica DSM 16555.</title>
        <authorList>
            <person name="Hemp J."/>
            <person name="Ward L.M."/>
            <person name="Pace L.A."/>
            <person name="Fischer W.W."/>
        </authorList>
    </citation>
    <scope>NUCLEOTIDE SEQUENCE [LARGE SCALE GENOMIC DNA]</scope>
    <source>
        <strain evidence="4 5">KIBI-1</strain>
    </source>
</reference>
<feature type="compositionally biased region" description="Low complexity" evidence="1">
    <location>
        <begin position="13"/>
        <end position="22"/>
    </location>
</feature>
<comment type="caution">
    <text evidence="4">The sequence shown here is derived from an EMBL/GenBank/DDBJ whole genome shotgun (WGS) entry which is preliminary data.</text>
</comment>
<evidence type="ECO:0000256" key="1">
    <source>
        <dbReference type="SAM" id="MobiDB-lite"/>
    </source>
</evidence>
<keyword evidence="2" id="KW-1133">Transmembrane helix</keyword>
<dbReference type="Pfam" id="PF01476">
    <property type="entry name" value="LysM"/>
    <property type="match status" value="1"/>
</dbReference>
<dbReference type="AlphaFoldDB" id="A0A0P6Y2U6"/>
<dbReference type="STRING" id="229921.ADN01_08120"/>
<feature type="domain" description="LysM" evidence="3">
    <location>
        <begin position="182"/>
        <end position="226"/>
    </location>
</feature>
<gene>
    <name evidence="4" type="ORF">ADN01_08120</name>
</gene>
<dbReference type="Proteomes" id="UP000050501">
    <property type="component" value="Unassembled WGS sequence"/>
</dbReference>
<proteinExistence type="predicted"/>
<dbReference type="InterPro" id="IPR018392">
    <property type="entry name" value="LysM"/>
</dbReference>
<feature type="transmembrane region" description="Helical" evidence="2">
    <location>
        <begin position="84"/>
        <end position="106"/>
    </location>
</feature>
<evidence type="ECO:0000313" key="5">
    <source>
        <dbReference type="Proteomes" id="UP000050501"/>
    </source>
</evidence>
<keyword evidence="2" id="KW-0472">Membrane</keyword>
<evidence type="ECO:0000313" key="4">
    <source>
        <dbReference type="EMBL" id="KPL83462.1"/>
    </source>
</evidence>
<dbReference type="Gene3D" id="3.10.350.10">
    <property type="entry name" value="LysM domain"/>
    <property type="match status" value="1"/>
</dbReference>
<dbReference type="InterPro" id="IPR036779">
    <property type="entry name" value="LysM_dom_sf"/>
</dbReference>
<dbReference type="RefSeq" id="WP_075071066.1">
    <property type="nucleotide sequence ID" value="NZ_LGCM01000031.1"/>
</dbReference>
<evidence type="ECO:0000259" key="3">
    <source>
        <dbReference type="PROSITE" id="PS51782"/>
    </source>
</evidence>
<feature type="region of interest" description="Disordered" evidence="1">
    <location>
        <begin position="228"/>
        <end position="253"/>
    </location>
</feature>
<feature type="region of interest" description="Disordered" evidence="1">
    <location>
        <begin position="1"/>
        <end position="43"/>
    </location>
</feature>
<evidence type="ECO:0000256" key="2">
    <source>
        <dbReference type="SAM" id="Phobius"/>
    </source>
</evidence>
<protein>
    <recommendedName>
        <fullName evidence="3">LysM domain-containing protein</fullName>
    </recommendedName>
</protein>